<dbReference type="SUPFAM" id="SSF69279">
    <property type="entry name" value="Phage tail proteins"/>
    <property type="match status" value="2"/>
</dbReference>
<accession>A0A7V8JT10</accession>
<evidence type="ECO:0000313" key="4">
    <source>
        <dbReference type="Proteomes" id="UP000462435"/>
    </source>
</evidence>
<dbReference type="PIRSF" id="PIRSF004440">
    <property type="entry name" value="GpP"/>
    <property type="match status" value="1"/>
</dbReference>
<proteinExistence type="predicted"/>
<evidence type="ECO:0000259" key="2">
    <source>
        <dbReference type="Pfam" id="PF22255"/>
    </source>
</evidence>
<reference evidence="4" key="1">
    <citation type="journal article" date="2020" name="MBio">
        <title>Horizontal gene transfer to a defensive symbiont with a reduced genome amongst a multipartite beetle microbiome.</title>
        <authorList>
            <person name="Waterworth S.C."/>
            <person name="Florez L.V."/>
            <person name="Rees E.R."/>
            <person name="Hertweck C."/>
            <person name="Kaltenpoth M."/>
            <person name="Kwan J.C."/>
        </authorList>
    </citation>
    <scope>NUCLEOTIDE SEQUENCE [LARGE SCALE GENOMIC DNA]</scope>
</reference>
<dbReference type="EMBL" id="WNDX01000141">
    <property type="protein sequence ID" value="KAF1040290.1"/>
    <property type="molecule type" value="Genomic_DNA"/>
</dbReference>
<feature type="domain" description="Baseplate hub protein gp44/GpP-like second" evidence="2">
    <location>
        <begin position="56"/>
        <end position="151"/>
    </location>
</feature>
<organism evidence="3 4">
    <name type="scientific">Herbaspirillum frisingense</name>
    <dbReference type="NCBI Taxonomy" id="92645"/>
    <lineage>
        <taxon>Bacteria</taxon>
        <taxon>Pseudomonadati</taxon>
        <taxon>Pseudomonadota</taxon>
        <taxon>Betaproteobacteria</taxon>
        <taxon>Burkholderiales</taxon>
        <taxon>Oxalobacteraceae</taxon>
        <taxon>Herbaspirillum</taxon>
    </lineage>
</organism>
<dbReference type="Pfam" id="PF22255">
    <property type="entry name" value="Gp44-like_2nd"/>
    <property type="match status" value="1"/>
</dbReference>
<dbReference type="Proteomes" id="UP000462435">
    <property type="component" value="Unassembled WGS sequence"/>
</dbReference>
<dbReference type="InterPro" id="IPR053982">
    <property type="entry name" value="Gp44/GpP-like_C"/>
</dbReference>
<sequence>MTEVYPAELNALRVEPGEYCELLVGDKSLARGYVDRYHTSFSGNSHSIQMSGRGKCQDLLDCSAEWPAGQFVNATAYSLAQNLASAYGKSPSGDVQHPINVLCNEDPATLRRLPQLNLILGETAYEVIERVCRYSSLLVYEDFDGDLVLSRAGTDAMSSSLVEGINVQAATIEYGADLRYSEYRCFIQSIANGLDGGDGGNLIGGSRDKGVARNRKRYIVAEATAGFVDLCIERAIWERNHRNGKSEVIKVTTDTWFDEGGELWKPNRLVTVFLPSLKMKAPVTWLIGDVVFKKDGESGTTAELTIMHPGAYSVQPMALQTSNLIDTSLLFAGGNAPYWAE</sequence>
<name>A0A7V8JT10_9BURK</name>
<dbReference type="Gene3D" id="3.30.1920.10">
    <property type="entry name" value="Baseplate protein-like domains - 2 layer sandwich fold"/>
    <property type="match status" value="1"/>
</dbReference>
<dbReference type="AlphaFoldDB" id="A0A7V8JT10"/>
<feature type="domain" description="Baseplate hub protein gp44/GpP-like C-terminal" evidence="1">
    <location>
        <begin position="233"/>
        <end position="313"/>
    </location>
</feature>
<evidence type="ECO:0000313" key="3">
    <source>
        <dbReference type="EMBL" id="KAF1040290.1"/>
    </source>
</evidence>
<dbReference type="Gene3D" id="3.55.50.10">
    <property type="entry name" value="Baseplate protein-like domains"/>
    <property type="match status" value="1"/>
</dbReference>
<dbReference type="Gene3D" id="2.30.300.10">
    <property type="entry name" value="Baseplate protein-like domain - beta roll fold"/>
    <property type="match status" value="1"/>
</dbReference>
<dbReference type="InterPro" id="IPR026276">
    <property type="entry name" value="Baseplate_GpP"/>
</dbReference>
<dbReference type="InterPro" id="IPR053981">
    <property type="entry name" value="Gp44/GpP-like_2nd"/>
</dbReference>
<comment type="caution">
    <text evidence="3">The sequence shown here is derived from an EMBL/GenBank/DDBJ whole genome shotgun (WGS) entry which is preliminary data.</text>
</comment>
<gene>
    <name evidence="3" type="ORF">GAK35_03544</name>
</gene>
<evidence type="ECO:0000259" key="1">
    <source>
        <dbReference type="Pfam" id="PF21929"/>
    </source>
</evidence>
<evidence type="ECO:0008006" key="5">
    <source>
        <dbReference type="Google" id="ProtNLM"/>
    </source>
</evidence>
<dbReference type="InterPro" id="IPR023399">
    <property type="entry name" value="Baseplate-like_2-layer_sand"/>
</dbReference>
<dbReference type="Pfam" id="PF21929">
    <property type="entry name" value="GpP_4th"/>
    <property type="match status" value="1"/>
</dbReference>
<protein>
    <recommendedName>
        <fullName evidence="5">Mu P family protein</fullName>
    </recommendedName>
</protein>